<protein>
    <recommendedName>
        <fullName evidence="10">Galactose-1-phosphate uridylyltransferase</fullName>
        <shortName evidence="10">Gal-1-P uridylyltransferase</shortName>
        <ecNumber evidence="10">2.7.7.12</ecNumber>
    </recommendedName>
    <alternativeName>
        <fullName evidence="10">UDP-glucose--hexose-1-phosphate uridylyltransferase</fullName>
    </alternativeName>
</protein>
<dbReference type="InterPro" id="IPR005850">
    <property type="entry name" value="GalP_Utransf_C"/>
</dbReference>
<evidence type="ECO:0000256" key="8">
    <source>
        <dbReference type="ARBA" id="ARBA00023144"/>
    </source>
</evidence>
<evidence type="ECO:0000256" key="10">
    <source>
        <dbReference type="HAMAP-Rule" id="MF_00571"/>
    </source>
</evidence>
<dbReference type="PANTHER" id="PTHR39191:SF1">
    <property type="entry name" value="DUF4922 DOMAIN-CONTAINING PROTEIN"/>
    <property type="match status" value="1"/>
</dbReference>
<feature type="domain" description="Galactose-1-phosphate uridyl transferase N-terminal" evidence="11">
    <location>
        <begin position="21"/>
        <end position="233"/>
    </location>
</feature>
<gene>
    <name evidence="10 13" type="primary">galT</name>
    <name evidence="13" type="ORF">FBF83_09920</name>
</gene>
<comment type="subcellular location">
    <subcellularLocation>
        <location evidence="2 10">Cytoplasm</location>
    </subcellularLocation>
</comment>
<dbReference type="Pfam" id="PF01087">
    <property type="entry name" value="GalP_UDP_transf"/>
    <property type="match status" value="1"/>
</dbReference>
<dbReference type="PROSITE" id="PS01163">
    <property type="entry name" value="GAL_P_UDP_TRANSF_II"/>
    <property type="match status" value="1"/>
</dbReference>
<comment type="caution">
    <text evidence="13">The sequence shown here is derived from an EMBL/GenBank/DDBJ whole genome shotgun (WGS) entry which is preliminary data.</text>
</comment>
<dbReference type="HAMAP" id="MF_00571">
    <property type="entry name" value="GalP_UDP_trans"/>
    <property type="match status" value="1"/>
</dbReference>
<dbReference type="NCBIfam" id="TIGR01239">
    <property type="entry name" value="galT_2"/>
    <property type="match status" value="1"/>
</dbReference>
<feature type="domain" description="Galactose-1-phosphate uridyl transferase C-terminal" evidence="12">
    <location>
        <begin position="249"/>
        <end position="421"/>
    </location>
</feature>
<dbReference type="InterPro" id="IPR000766">
    <property type="entry name" value="GalP_uridyl_Trfase_II"/>
</dbReference>
<keyword evidence="8 10" id="KW-0299">Galactose metabolism</keyword>
<accession>A0A4U1MJZ6</accession>
<dbReference type="RefSeq" id="WP_136946988.1">
    <property type="nucleotide sequence ID" value="NZ_SWFM01000002.1"/>
</dbReference>
<dbReference type="InterPro" id="IPR023425">
    <property type="entry name" value="GalP_uridyl_Trfase_II_CS"/>
</dbReference>
<evidence type="ECO:0000256" key="9">
    <source>
        <dbReference type="ARBA" id="ARBA00023277"/>
    </source>
</evidence>
<dbReference type="UniPathway" id="UPA00214"/>
<organism evidence="13 14">
    <name type="scientific">Guptibacillus hwajinpoensis</name>
    <dbReference type="NCBI Taxonomy" id="208199"/>
    <lineage>
        <taxon>Bacteria</taxon>
        <taxon>Bacillati</taxon>
        <taxon>Bacillota</taxon>
        <taxon>Bacilli</taxon>
        <taxon>Bacillales</taxon>
        <taxon>Guptibacillaceae</taxon>
        <taxon>Guptibacillus</taxon>
    </lineage>
</organism>
<evidence type="ECO:0000313" key="14">
    <source>
        <dbReference type="Proteomes" id="UP000310541"/>
    </source>
</evidence>
<comment type="pathway">
    <text evidence="3 10">Carbohydrate metabolism; galactose metabolism.</text>
</comment>
<comment type="similarity">
    <text evidence="4 10">Belongs to the galactose-1-phosphate uridylyltransferase type 2 family.</text>
</comment>
<evidence type="ECO:0000259" key="11">
    <source>
        <dbReference type="Pfam" id="PF01087"/>
    </source>
</evidence>
<dbReference type="PIRSF" id="PIRSF006005">
    <property type="entry name" value="GalT_BS"/>
    <property type="match status" value="1"/>
</dbReference>
<comment type="catalytic activity">
    <reaction evidence="1 10">
        <text>alpha-D-galactose 1-phosphate + UDP-alpha-D-glucose = alpha-D-glucose 1-phosphate + UDP-alpha-D-galactose</text>
        <dbReference type="Rhea" id="RHEA:13989"/>
        <dbReference type="ChEBI" id="CHEBI:58336"/>
        <dbReference type="ChEBI" id="CHEBI:58601"/>
        <dbReference type="ChEBI" id="CHEBI:58885"/>
        <dbReference type="ChEBI" id="CHEBI:66914"/>
        <dbReference type="EC" id="2.7.7.12"/>
    </reaction>
</comment>
<evidence type="ECO:0000256" key="6">
    <source>
        <dbReference type="ARBA" id="ARBA00022679"/>
    </source>
</evidence>
<dbReference type="Proteomes" id="UP000310541">
    <property type="component" value="Unassembled WGS sequence"/>
</dbReference>
<keyword evidence="6 10" id="KW-0808">Transferase</keyword>
<evidence type="ECO:0000256" key="7">
    <source>
        <dbReference type="ARBA" id="ARBA00022695"/>
    </source>
</evidence>
<evidence type="ECO:0000256" key="2">
    <source>
        <dbReference type="ARBA" id="ARBA00004496"/>
    </source>
</evidence>
<dbReference type="OrthoDB" id="2293at2"/>
<dbReference type="EC" id="2.7.7.12" evidence="10"/>
<proteinExistence type="inferred from homology"/>
<keyword evidence="7 10" id="KW-0548">Nucleotidyltransferase</keyword>
<evidence type="ECO:0000256" key="1">
    <source>
        <dbReference type="ARBA" id="ARBA00001107"/>
    </source>
</evidence>
<evidence type="ECO:0000313" key="13">
    <source>
        <dbReference type="EMBL" id="TKD70914.1"/>
    </source>
</evidence>
<evidence type="ECO:0000256" key="5">
    <source>
        <dbReference type="ARBA" id="ARBA00022490"/>
    </source>
</evidence>
<dbReference type="GO" id="GO:0008108">
    <property type="term" value="F:UDP-glucose:hexose-1-phosphate uridylyltransferase activity"/>
    <property type="evidence" value="ECO:0007669"/>
    <property type="project" value="UniProtKB-UniRule"/>
</dbReference>
<dbReference type="EMBL" id="SWFM01000002">
    <property type="protein sequence ID" value="TKD70914.1"/>
    <property type="molecule type" value="Genomic_DNA"/>
</dbReference>
<dbReference type="PANTHER" id="PTHR39191">
    <property type="entry name" value="GALACTOSE-1-PHOSPHATE URIDYLYLTRANSFERASE"/>
    <property type="match status" value="1"/>
</dbReference>
<dbReference type="Pfam" id="PF02744">
    <property type="entry name" value="GalP_UDP_tr_C"/>
    <property type="match status" value="1"/>
</dbReference>
<evidence type="ECO:0000256" key="4">
    <source>
        <dbReference type="ARBA" id="ARBA00008706"/>
    </source>
</evidence>
<keyword evidence="9 10" id="KW-0119">Carbohydrate metabolism</keyword>
<evidence type="ECO:0000259" key="12">
    <source>
        <dbReference type="Pfam" id="PF02744"/>
    </source>
</evidence>
<dbReference type="GO" id="GO:0006012">
    <property type="term" value="P:galactose metabolic process"/>
    <property type="evidence" value="ECO:0007669"/>
    <property type="project" value="UniProtKB-UniRule"/>
</dbReference>
<dbReference type="InterPro" id="IPR005849">
    <property type="entry name" value="GalP_Utransf_N"/>
</dbReference>
<keyword evidence="5 10" id="KW-0963">Cytoplasm</keyword>
<name>A0A4U1MJZ6_9BACL</name>
<sequence>MTINHEIERLLYYAIKREIIREWDMSYARNQILDVLQLTEYHPENAVIDNPESPVEILENILDWAYENGRLAENTVTYRDLLDTKIMGCLTERPSSVVDRFETTYREVGPEAATASFYQFSKDVHYIRTDRIAKNEHWLTATEYGDMEITINLSKPEKDPKAIAAAKNMKTSSYPECLLCKENVGYAGRLTHPARQNLRLIPVTLEDKQWYLQYSPYVYYNEHAIVLYGEHEPMKISRGTFDRLLEFVNKFPHYFIGSNADLPIVGGSILSHDHFQGGKHDFPMAKAGMERTVHLSSYPNVKAGIVKWPMSVLRLQSDSRDELGELADAILKFWQEYSDEQVDVHAYTAEEPHNTITPIARRNGEQFEIDLVLRNNRTTDEHPMGLFHPHAEVHHIKKENIGLIEVMGLAVLPGRLKEELQLLGNSLIAEEPLNRISADDRIAKHVDWAKSILEKYPDIASVNIDEILKDEVGLIFSDILSHAGVFKQDDAGQAAFDRFTEALNNYLNQ</sequence>
<evidence type="ECO:0000256" key="3">
    <source>
        <dbReference type="ARBA" id="ARBA00004947"/>
    </source>
</evidence>
<dbReference type="AlphaFoldDB" id="A0A4U1MJZ6"/>
<dbReference type="NCBIfam" id="NF003629">
    <property type="entry name" value="PRK05270.1-2"/>
    <property type="match status" value="1"/>
</dbReference>
<reference evidence="13 14" key="1">
    <citation type="submission" date="2019-04" db="EMBL/GenBank/DDBJ databases">
        <title>Genome sequence of Bacillus hwajinpoensis strain Y2.</title>
        <authorList>
            <person name="Fair J.L."/>
            <person name="Maclea K.S."/>
        </authorList>
    </citation>
    <scope>NUCLEOTIDE SEQUENCE [LARGE SCALE GENOMIC DNA]</scope>
    <source>
        <strain evidence="13 14">Y2</strain>
    </source>
</reference>
<dbReference type="GO" id="GO:0005737">
    <property type="term" value="C:cytoplasm"/>
    <property type="evidence" value="ECO:0007669"/>
    <property type="project" value="UniProtKB-SubCell"/>
</dbReference>